<protein>
    <submittedName>
        <fullName evidence="2">4Fe-4S ferredoxin-type domain-containing protein</fullName>
    </submittedName>
</protein>
<accession>A0A0M3IQH8</accession>
<proteinExistence type="predicted"/>
<organism evidence="1 2">
    <name type="scientific">Ascaris lumbricoides</name>
    <name type="common">Giant roundworm</name>
    <dbReference type="NCBI Taxonomy" id="6252"/>
    <lineage>
        <taxon>Eukaryota</taxon>
        <taxon>Metazoa</taxon>
        <taxon>Ecdysozoa</taxon>
        <taxon>Nematoda</taxon>
        <taxon>Chromadorea</taxon>
        <taxon>Rhabditida</taxon>
        <taxon>Spirurina</taxon>
        <taxon>Ascaridomorpha</taxon>
        <taxon>Ascaridoidea</taxon>
        <taxon>Ascarididae</taxon>
        <taxon>Ascaris</taxon>
    </lineage>
</organism>
<name>A0A0M3IQH8_ASCLU</name>
<evidence type="ECO:0000313" key="1">
    <source>
        <dbReference type="Proteomes" id="UP000036681"/>
    </source>
</evidence>
<dbReference type="AlphaFoldDB" id="A0A0M3IQH8"/>
<keyword evidence="1" id="KW-1185">Reference proteome</keyword>
<reference evidence="2" key="1">
    <citation type="submission" date="2017-02" db="UniProtKB">
        <authorList>
            <consortium name="WormBaseParasite"/>
        </authorList>
    </citation>
    <scope>IDENTIFICATION</scope>
</reference>
<evidence type="ECO:0000313" key="2">
    <source>
        <dbReference type="WBParaSite" id="ALUE_0002100601-mRNA-1"/>
    </source>
</evidence>
<dbReference type="WBParaSite" id="ALUE_0002100601-mRNA-1">
    <property type="protein sequence ID" value="ALUE_0002100601-mRNA-1"/>
    <property type="gene ID" value="ALUE_0002100601"/>
</dbReference>
<sequence length="53" mass="5727">MPSKCEGPRTKCTLMCPVVATRVCGRSVDDFNGADVLFDTICVAVDGDWVAEF</sequence>
<dbReference type="Proteomes" id="UP000036681">
    <property type="component" value="Unplaced"/>
</dbReference>